<dbReference type="PANTHER" id="PTHR36688">
    <property type="entry name" value="ENDO/EXONUCLEASE/PHOSPHATASE DOMAIN-CONTAINING PROTEIN"/>
    <property type="match status" value="1"/>
</dbReference>
<evidence type="ECO:0000313" key="1">
    <source>
        <dbReference type="EMBL" id="KAF8797211.1"/>
    </source>
</evidence>
<protein>
    <submittedName>
        <fullName evidence="1">Uncharacterized protein</fullName>
    </submittedName>
</protein>
<dbReference type="Proteomes" id="UP000807504">
    <property type="component" value="Unassembled WGS sequence"/>
</dbReference>
<gene>
    <name evidence="1" type="ORF">HNY73_001501</name>
</gene>
<evidence type="ECO:0000313" key="2">
    <source>
        <dbReference type="Proteomes" id="UP000807504"/>
    </source>
</evidence>
<proteinExistence type="predicted"/>
<accession>A0A8T0G1Y6</accession>
<reference evidence="1" key="1">
    <citation type="journal article" date="2020" name="bioRxiv">
        <title>Chromosome-level reference genome of the European wasp spider Argiope bruennichi: a resource for studies on range expansion and evolutionary adaptation.</title>
        <authorList>
            <person name="Sheffer M.M."/>
            <person name="Hoppe A."/>
            <person name="Krehenwinkel H."/>
            <person name="Uhl G."/>
            <person name="Kuss A.W."/>
            <person name="Jensen L."/>
            <person name="Jensen C."/>
            <person name="Gillespie R.G."/>
            <person name="Hoff K.J."/>
            <person name="Prost S."/>
        </authorList>
    </citation>
    <scope>NUCLEOTIDE SEQUENCE</scope>
</reference>
<dbReference type="PANTHER" id="PTHR36688:SF2">
    <property type="entry name" value="ENDONUCLEASE_EXONUCLEASE_PHOSPHATASE DOMAIN-CONTAINING PROTEIN"/>
    <property type="match status" value="1"/>
</dbReference>
<reference evidence="1" key="2">
    <citation type="submission" date="2020-06" db="EMBL/GenBank/DDBJ databases">
        <authorList>
            <person name="Sheffer M."/>
        </authorList>
    </citation>
    <scope>NUCLEOTIDE SEQUENCE</scope>
</reference>
<dbReference type="EMBL" id="JABXBU010000001">
    <property type="protein sequence ID" value="KAF8797211.1"/>
    <property type="molecule type" value="Genomic_DNA"/>
</dbReference>
<comment type="caution">
    <text evidence="1">The sequence shown here is derived from an EMBL/GenBank/DDBJ whole genome shotgun (WGS) entry which is preliminary data.</text>
</comment>
<name>A0A8T0G1Y6_ARGBR</name>
<sequence length="254" mass="29624">MFRWKKVEDIAPNGFLVGCSVKICADIHIYRRWHQMRFCRLETRIFRRLTDFAVLATQQKANISLNVQRNFWNFNKANWASFSDSVDKEISVIPMTGNLNNDWNNLKNIILKYAKACIPRGNVKCYVPCYTKTTAVFEPLLEKRKCLLEASGPVENNRRTAINKINAEIKLTYAHFKRSRWNELCSKLILNSNSNFRKSSRVSARNRFKMKNAIQSGTTTDKSSPTTHQRSMVLPLTINRQADFILQKDKTYFK</sequence>
<dbReference type="AlphaFoldDB" id="A0A8T0G1Y6"/>
<keyword evidence="2" id="KW-1185">Reference proteome</keyword>
<dbReference type="InterPro" id="IPR052560">
    <property type="entry name" value="RdDP_mobile_element"/>
</dbReference>
<organism evidence="1 2">
    <name type="scientific">Argiope bruennichi</name>
    <name type="common">Wasp spider</name>
    <name type="synonym">Aranea bruennichi</name>
    <dbReference type="NCBI Taxonomy" id="94029"/>
    <lineage>
        <taxon>Eukaryota</taxon>
        <taxon>Metazoa</taxon>
        <taxon>Ecdysozoa</taxon>
        <taxon>Arthropoda</taxon>
        <taxon>Chelicerata</taxon>
        <taxon>Arachnida</taxon>
        <taxon>Araneae</taxon>
        <taxon>Araneomorphae</taxon>
        <taxon>Entelegynae</taxon>
        <taxon>Araneoidea</taxon>
        <taxon>Araneidae</taxon>
        <taxon>Argiope</taxon>
    </lineage>
</organism>